<reference evidence="1" key="1">
    <citation type="submission" date="2021-01" db="EMBL/GenBank/DDBJ databases">
        <title>Chromosome-level genome assembly of a human fungal pathogen reveals clustering of transcriptionally co-regulated genes.</title>
        <authorList>
            <person name="Voorhies M."/>
            <person name="Cohen S."/>
            <person name="Shea T.P."/>
            <person name="Petrus S."/>
            <person name="Munoz J.F."/>
            <person name="Poplawski S."/>
            <person name="Goldman W.E."/>
            <person name="Michael T."/>
            <person name="Cuomo C.A."/>
            <person name="Sil A."/>
            <person name="Beyhan S."/>
        </authorList>
    </citation>
    <scope>NUCLEOTIDE SEQUENCE</scope>
    <source>
        <strain evidence="1">WU24</strain>
    </source>
</reference>
<dbReference type="VEuPathDB" id="FungiDB:I7I51_06732"/>
<sequence length="121" mass="14012">MAIETLINEYPGCFQPSHKRWGCLDVVYAIQPLLPALPYEPNGWDIKFLRMLARNCCFTPRARKSSTHSAKRQPAQMVTKTAFGFEFVYGSSRITQQQWLTLPSILDRDAIRVMNLHYFTN</sequence>
<dbReference type="AlphaFoldDB" id="A0A8A1MIJ4"/>
<dbReference type="Proteomes" id="UP000663671">
    <property type="component" value="Chromosome 3"/>
</dbReference>
<organism evidence="1 2">
    <name type="scientific">Ajellomyces capsulatus</name>
    <name type="common">Darling's disease fungus</name>
    <name type="synonym">Histoplasma capsulatum</name>
    <dbReference type="NCBI Taxonomy" id="5037"/>
    <lineage>
        <taxon>Eukaryota</taxon>
        <taxon>Fungi</taxon>
        <taxon>Dikarya</taxon>
        <taxon>Ascomycota</taxon>
        <taxon>Pezizomycotina</taxon>
        <taxon>Eurotiomycetes</taxon>
        <taxon>Eurotiomycetidae</taxon>
        <taxon>Onygenales</taxon>
        <taxon>Ajellomycetaceae</taxon>
        <taxon>Histoplasma</taxon>
    </lineage>
</organism>
<name>A0A8A1MIJ4_AJECA</name>
<evidence type="ECO:0000313" key="2">
    <source>
        <dbReference type="Proteomes" id="UP000663671"/>
    </source>
</evidence>
<proteinExistence type="predicted"/>
<gene>
    <name evidence="1" type="ORF">I7I51_06732</name>
</gene>
<protein>
    <submittedName>
        <fullName evidence="1">Uncharacterized protein</fullName>
    </submittedName>
</protein>
<evidence type="ECO:0000313" key="1">
    <source>
        <dbReference type="EMBL" id="QSS65881.1"/>
    </source>
</evidence>
<accession>A0A8A1MIJ4</accession>
<dbReference type="EMBL" id="CP069115">
    <property type="protein sequence ID" value="QSS65881.1"/>
    <property type="molecule type" value="Genomic_DNA"/>
</dbReference>
<dbReference type="OrthoDB" id="10518937at2759"/>